<dbReference type="Gene3D" id="1.25.40.10">
    <property type="entry name" value="Tetratricopeptide repeat domain"/>
    <property type="match status" value="2"/>
</dbReference>
<keyword evidence="4" id="KW-1185">Reference proteome</keyword>
<dbReference type="Pfam" id="PF13812">
    <property type="entry name" value="PPR_3"/>
    <property type="match status" value="1"/>
</dbReference>
<evidence type="ECO:0000313" key="3">
    <source>
        <dbReference type="EMBL" id="KAF9330074.1"/>
    </source>
</evidence>
<feature type="repeat" description="PPR" evidence="1">
    <location>
        <begin position="449"/>
        <end position="483"/>
    </location>
</feature>
<name>A0A9P5SIB5_9FUNG</name>
<feature type="repeat" description="PPR" evidence="1">
    <location>
        <begin position="379"/>
        <end position="413"/>
    </location>
</feature>
<protein>
    <recommendedName>
        <fullName evidence="5">Pentatricopeptide repeat-containing protein</fullName>
    </recommendedName>
</protein>
<evidence type="ECO:0000256" key="2">
    <source>
        <dbReference type="SAM" id="MobiDB-lite"/>
    </source>
</evidence>
<dbReference type="Pfam" id="PF13041">
    <property type="entry name" value="PPR_2"/>
    <property type="match status" value="1"/>
</dbReference>
<dbReference type="AlphaFoldDB" id="A0A9P5SIB5"/>
<dbReference type="PROSITE" id="PS51375">
    <property type="entry name" value="PPR"/>
    <property type="match status" value="3"/>
</dbReference>
<comment type="caution">
    <text evidence="3">The sequence shown here is derived from an EMBL/GenBank/DDBJ whole genome shotgun (WGS) entry which is preliminary data.</text>
</comment>
<feature type="compositionally biased region" description="Low complexity" evidence="2">
    <location>
        <begin position="32"/>
        <end position="54"/>
    </location>
</feature>
<dbReference type="PANTHER" id="PTHR47937:SF8">
    <property type="entry name" value="PENTATRICOPEPTIDE REPEAT DOMAIN CONTAINING PROTEIN-RELATED"/>
    <property type="match status" value="1"/>
</dbReference>
<dbReference type="InterPro" id="IPR002885">
    <property type="entry name" value="PPR_rpt"/>
</dbReference>
<accession>A0A9P5SIB5</accession>
<gene>
    <name evidence="3" type="ORF">BG006_006941</name>
</gene>
<feature type="region of interest" description="Disordered" evidence="2">
    <location>
        <begin position="727"/>
        <end position="760"/>
    </location>
</feature>
<dbReference type="Proteomes" id="UP000696485">
    <property type="component" value="Unassembled WGS sequence"/>
</dbReference>
<proteinExistence type="predicted"/>
<dbReference type="InterPro" id="IPR011990">
    <property type="entry name" value="TPR-like_helical_dom_sf"/>
</dbReference>
<reference evidence="3" key="1">
    <citation type="journal article" date="2020" name="Fungal Divers.">
        <title>Resolving the Mortierellaceae phylogeny through synthesis of multi-gene phylogenetics and phylogenomics.</title>
        <authorList>
            <person name="Vandepol N."/>
            <person name="Liber J."/>
            <person name="Desiro A."/>
            <person name="Na H."/>
            <person name="Kennedy M."/>
            <person name="Barry K."/>
            <person name="Grigoriev I.V."/>
            <person name="Miller A.N."/>
            <person name="O'Donnell K."/>
            <person name="Stajich J.E."/>
            <person name="Bonito G."/>
        </authorList>
    </citation>
    <scope>NUCLEOTIDE SEQUENCE</scope>
    <source>
        <strain evidence="3">NVP1</strain>
    </source>
</reference>
<dbReference type="PANTHER" id="PTHR47937">
    <property type="entry name" value="PLASTID TRANSCRIPTIONALLY ACTIVE CHROMOSOME 2-LIKE PROTEIN"/>
    <property type="match status" value="1"/>
</dbReference>
<sequence>MNRGGTFLTRAVLRTSSFIAPHLCPFHRSTRLSSSSASTLPSATPPSASTISTSKPKYLARTHKRQSIITTKAPNSSTSPSAGTLITHLTDLPGKQHKTIFQGADGEQRLARFIRLHAALQNPKDLEPLWDAYQEIRKYKQDMDLLSSEVFRLLIIHFKDSSSAYKTFNWDKRAWEQKWASRIVTVLVDKRKCRPKPSRWDSSDLMSALNRLQRFEESLQEMSRLLSGSQGIDPILLSHAVRAWGGLGRLDKALESIEDAKARFNIKPSEFTLGYLIQQFLLVGNKPTALALWRELRESPMEDIQTANGLLRACVKVRDSNFAQAVYDSLGQSGIEATVDTLNMMLQLAVAELQFTDDRVQFLETINNKIAKSDRPVFDKSMLDSILVGFSKKGDIEGAILVNQLMRKHGFLPNTQEHNVILHGYVRLDKMDKAIDWLQQMRREGISPDGTSYLLLIEAYTQKRMPREAEALFRQLILDGIEPDLAVCNSLLLAYEQGRMNRRCLQLYRNMFRDRVGLDGFSFSCMFNAVFHSDKAIQEGGEGLHGQGSILDNPRFMSKIGEPIGIPTDYSEQRFITLDNDSSNILTKTDTQQNLQLHPSVNRQKFQFDQVASRTVTLEPRTLFRDMVIVGIQPSRTLYGNILRAFLSQNDFAGAAVALRTLLDYYLLKPTPKMNAIVVNWVCQELERRDPGNRESAGTLAELSKLISGLGRTRGLVDILEKVPKNETVQDPATPDLHEEVDRKDKRRSRSRVGFPENNKDALQVAKMEMGGDIVDLFERGVPSGSSWSRTRNERVHLDLKDFEHWFKTYSNRRTRLEAESKELLEP</sequence>
<dbReference type="InterPro" id="IPR052308">
    <property type="entry name" value="PPR_domain-containing"/>
</dbReference>
<dbReference type="EMBL" id="JAAAUY010000424">
    <property type="protein sequence ID" value="KAF9330074.1"/>
    <property type="molecule type" value="Genomic_DNA"/>
</dbReference>
<evidence type="ECO:0000256" key="1">
    <source>
        <dbReference type="PROSITE-ProRule" id="PRU00708"/>
    </source>
</evidence>
<organism evidence="3 4">
    <name type="scientific">Podila minutissima</name>
    <dbReference type="NCBI Taxonomy" id="64525"/>
    <lineage>
        <taxon>Eukaryota</taxon>
        <taxon>Fungi</taxon>
        <taxon>Fungi incertae sedis</taxon>
        <taxon>Mucoromycota</taxon>
        <taxon>Mortierellomycotina</taxon>
        <taxon>Mortierellomycetes</taxon>
        <taxon>Mortierellales</taxon>
        <taxon>Mortierellaceae</taxon>
        <taxon>Podila</taxon>
    </lineage>
</organism>
<feature type="region of interest" description="Disordered" evidence="2">
    <location>
        <begin position="32"/>
        <end position="55"/>
    </location>
</feature>
<dbReference type="NCBIfam" id="TIGR00756">
    <property type="entry name" value="PPR"/>
    <property type="match status" value="2"/>
</dbReference>
<evidence type="ECO:0008006" key="5">
    <source>
        <dbReference type="Google" id="ProtNLM"/>
    </source>
</evidence>
<evidence type="ECO:0000313" key="4">
    <source>
        <dbReference type="Proteomes" id="UP000696485"/>
    </source>
</evidence>
<feature type="repeat" description="PPR" evidence="1">
    <location>
        <begin position="414"/>
        <end position="448"/>
    </location>
</feature>